<gene>
    <name evidence="2" type="ORF">CTI12_AA118200</name>
</gene>
<dbReference type="EMBL" id="PKPP01000781">
    <property type="protein sequence ID" value="PWA88765.1"/>
    <property type="molecule type" value="Genomic_DNA"/>
</dbReference>
<name>A0A2U1PSQ4_ARTAN</name>
<dbReference type="Proteomes" id="UP000245207">
    <property type="component" value="Unassembled WGS sequence"/>
</dbReference>
<comment type="caution">
    <text evidence="2">The sequence shown here is derived from an EMBL/GenBank/DDBJ whole genome shotgun (WGS) entry which is preliminary data.</text>
</comment>
<sequence>MSLAAIADAQPPTPQLSPYPSQASTTLLAMQMPANTIPHLENSFMQPGGSSSGQKLRFQLNSPCTQDQQQQQQKLQFQKQQQLQAQMGIRPGAQNGLFGMTQAMQSSFAGGNLMDGRGSRQEGYEATPGSNAGSHLRST</sequence>
<feature type="compositionally biased region" description="Polar residues" evidence="1">
    <location>
        <begin position="128"/>
        <end position="139"/>
    </location>
</feature>
<dbReference type="AlphaFoldDB" id="A0A2U1PSQ4"/>
<feature type="region of interest" description="Disordered" evidence="1">
    <location>
        <begin position="109"/>
        <end position="139"/>
    </location>
</feature>
<dbReference type="OrthoDB" id="10265171at2759"/>
<reference evidence="2 3" key="1">
    <citation type="journal article" date="2018" name="Mol. Plant">
        <title>The genome of Artemisia annua provides insight into the evolution of Asteraceae family and artemisinin biosynthesis.</title>
        <authorList>
            <person name="Shen Q."/>
            <person name="Zhang L."/>
            <person name="Liao Z."/>
            <person name="Wang S."/>
            <person name="Yan T."/>
            <person name="Shi P."/>
            <person name="Liu M."/>
            <person name="Fu X."/>
            <person name="Pan Q."/>
            <person name="Wang Y."/>
            <person name="Lv Z."/>
            <person name="Lu X."/>
            <person name="Zhang F."/>
            <person name="Jiang W."/>
            <person name="Ma Y."/>
            <person name="Chen M."/>
            <person name="Hao X."/>
            <person name="Li L."/>
            <person name="Tang Y."/>
            <person name="Lv G."/>
            <person name="Zhou Y."/>
            <person name="Sun X."/>
            <person name="Brodelius P.E."/>
            <person name="Rose J.K.C."/>
            <person name="Tang K."/>
        </authorList>
    </citation>
    <scope>NUCLEOTIDE SEQUENCE [LARGE SCALE GENOMIC DNA]</scope>
    <source>
        <strain evidence="3">cv. Huhao1</strain>
        <tissue evidence="2">Leaf</tissue>
    </source>
</reference>
<protein>
    <submittedName>
        <fullName evidence="2">Uncharacterized protein</fullName>
    </submittedName>
</protein>
<proteinExistence type="predicted"/>
<accession>A0A2U1PSQ4</accession>
<feature type="region of interest" description="Disordered" evidence="1">
    <location>
        <begin position="1"/>
        <end position="21"/>
    </location>
</feature>
<feature type="region of interest" description="Disordered" evidence="1">
    <location>
        <begin position="39"/>
        <end position="75"/>
    </location>
</feature>
<organism evidence="2 3">
    <name type="scientific">Artemisia annua</name>
    <name type="common">Sweet wormwood</name>
    <dbReference type="NCBI Taxonomy" id="35608"/>
    <lineage>
        <taxon>Eukaryota</taxon>
        <taxon>Viridiplantae</taxon>
        <taxon>Streptophyta</taxon>
        <taxon>Embryophyta</taxon>
        <taxon>Tracheophyta</taxon>
        <taxon>Spermatophyta</taxon>
        <taxon>Magnoliopsida</taxon>
        <taxon>eudicotyledons</taxon>
        <taxon>Gunneridae</taxon>
        <taxon>Pentapetalae</taxon>
        <taxon>asterids</taxon>
        <taxon>campanulids</taxon>
        <taxon>Asterales</taxon>
        <taxon>Asteraceae</taxon>
        <taxon>Asteroideae</taxon>
        <taxon>Anthemideae</taxon>
        <taxon>Artemisiinae</taxon>
        <taxon>Artemisia</taxon>
    </lineage>
</organism>
<evidence type="ECO:0000256" key="1">
    <source>
        <dbReference type="SAM" id="MobiDB-lite"/>
    </source>
</evidence>
<evidence type="ECO:0000313" key="3">
    <source>
        <dbReference type="Proteomes" id="UP000245207"/>
    </source>
</evidence>
<feature type="compositionally biased region" description="Low complexity" evidence="1">
    <location>
        <begin position="66"/>
        <end position="75"/>
    </location>
</feature>
<evidence type="ECO:0000313" key="2">
    <source>
        <dbReference type="EMBL" id="PWA88765.1"/>
    </source>
</evidence>
<keyword evidence="3" id="KW-1185">Reference proteome</keyword>
<feature type="compositionally biased region" description="Polar residues" evidence="1">
    <location>
        <begin position="43"/>
        <end position="65"/>
    </location>
</feature>